<evidence type="ECO:0000313" key="3">
    <source>
        <dbReference type="EMBL" id="HED09441.1"/>
    </source>
</evidence>
<dbReference type="Proteomes" id="UP000886005">
    <property type="component" value="Unassembled WGS sequence"/>
</dbReference>
<dbReference type="SUPFAM" id="SSF51569">
    <property type="entry name" value="Aldolase"/>
    <property type="match status" value="1"/>
</dbReference>
<comment type="cofactor">
    <cofactor evidence="2">
        <name>Zn(2+)</name>
        <dbReference type="ChEBI" id="CHEBI:29105"/>
    </cofactor>
    <text evidence="2">Binds 2 Zn(2+) ions per subunit. One is catalytic and the other provides a structural contribution.</text>
</comment>
<dbReference type="AlphaFoldDB" id="A0A7V1LK13"/>
<feature type="binding site" evidence="2">
    <location>
        <position position="111"/>
    </location>
    <ligand>
        <name>Zn(2+)</name>
        <dbReference type="ChEBI" id="CHEBI:29105"/>
        <label>1</label>
        <note>catalytic</note>
    </ligand>
</feature>
<name>A0A7V1LK13_CALAY</name>
<reference evidence="3" key="1">
    <citation type="journal article" date="2020" name="mSystems">
        <title>Genome- and Community-Level Interaction Insights into Carbon Utilization and Element Cycling Functions of Hydrothermarchaeota in Hydrothermal Sediment.</title>
        <authorList>
            <person name="Zhou Z."/>
            <person name="Liu Y."/>
            <person name="Xu W."/>
            <person name="Pan J."/>
            <person name="Luo Z.H."/>
            <person name="Li M."/>
        </authorList>
    </citation>
    <scope>NUCLEOTIDE SEQUENCE [LARGE SCALE GENOMIC DNA]</scope>
    <source>
        <strain evidence="3">HyVt-456</strain>
    </source>
</reference>
<keyword evidence="2" id="KW-0862">Zinc</keyword>
<dbReference type="InterPro" id="IPR013785">
    <property type="entry name" value="Aldolase_TIM"/>
</dbReference>
<accession>A0A7V1LK13</accession>
<dbReference type="Gene3D" id="3.20.20.70">
    <property type="entry name" value="Aldolase class I"/>
    <property type="match status" value="1"/>
</dbReference>
<evidence type="ECO:0000256" key="2">
    <source>
        <dbReference type="PIRSR" id="PIRSR001359-3"/>
    </source>
</evidence>
<dbReference type="GO" id="GO:0008270">
    <property type="term" value="F:zinc ion binding"/>
    <property type="evidence" value="ECO:0007669"/>
    <property type="project" value="InterPro"/>
</dbReference>
<gene>
    <name evidence="3" type="ORF">ENJ10_02025</name>
</gene>
<feature type="binding site" evidence="2">
    <location>
        <position position="134"/>
    </location>
    <ligand>
        <name>Zn(2+)</name>
        <dbReference type="ChEBI" id="CHEBI:29105"/>
        <label>2</label>
    </ligand>
</feature>
<feature type="binding site" evidence="2">
    <location>
        <position position="232"/>
    </location>
    <ligand>
        <name>Zn(2+)</name>
        <dbReference type="ChEBI" id="CHEBI:29105"/>
        <label>1</label>
        <note>catalytic</note>
    </ligand>
</feature>
<proteinExistence type="predicted"/>
<sequence length="334" mass="37072">MPLITERKQVEAIYESAAVRGWVLPAFNTENLTTTEAILAAATEYAAGRGLSDMPVIIGITNNYPSRPQARKYSHGARWELGMRLFLKELEILTSPGSPYAALQVMIHLDHILWDVDAGLLEWDMGQFSSIMFDASTLSLEENIAKTAAFVEKHQRHILIEGACDVIRPASDNDTGLTTPEDAHAYLSKTGVDIIVANLGTEHRASRAGVRYHASLAREISRRLGRGCLCLHGASSVPPEHLGTLFNDGIRRINIWTALERESAAVLLQSMLKHASSIVGADKTRQLLEKGWLGPLVKAENEASVDYCTTAYRQEIVFKAMKEMVKKYYRIFYG</sequence>
<dbReference type="InterPro" id="IPR000771">
    <property type="entry name" value="FBA_II"/>
</dbReference>
<dbReference type="PANTHER" id="PTHR30304:SF0">
    <property type="entry name" value="D-TAGATOSE-1,6-BISPHOSPHATE ALDOLASE SUBUNIT GATY-RELATED"/>
    <property type="match status" value="1"/>
</dbReference>
<dbReference type="EMBL" id="DRLD01000056">
    <property type="protein sequence ID" value="HED09441.1"/>
    <property type="molecule type" value="Genomic_DNA"/>
</dbReference>
<dbReference type="GO" id="GO:0016832">
    <property type="term" value="F:aldehyde-lyase activity"/>
    <property type="evidence" value="ECO:0007669"/>
    <property type="project" value="InterPro"/>
</dbReference>
<dbReference type="PANTHER" id="PTHR30304">
    <property type="entry name" value="D-TAGATOSE-1,6-BISPHOSPHATE ALDOLASE"/>
    <property type="match status" value="1"/>
</dbReference>
<feature type="binding site" evidence="2">
    <location>
        <position position="203"/>
    </location>
    <ligand>
        <name>Zn(2+)</name>
        <dbReference type="ChEBI" id="CHEBI:29105"/>
        <label>1</label>
        <note>catalytic</note>
    </ligand>
</feature>
<comment type="caution">
    <text evidence="3">The sequence shown here is derived from an EMBL/GenBank/DDBJ whole genome shotgun (WGS) entry which is preliminary data.</text>
</comment>
<keyword evidence="2" id="KW-0479">Metal-binding</keyword>
<dbReference type="Pfam" id="PF01116">
    <property type="entry name" value="F_bP_aldolase"/>
    <property type="match status" value="1"/>
</dbReference>
<dbReference type="InterPro" id="IPR050246">
    <property type="entry name" value="Class_II_FBP_aldolase"/>
</dbReference>
<organism evidence="3">
    <name type="scientific">Caldithrix abyssi</name>
    <dbReference type="NCBI Taxonomy" id="187145"/>
    <lineage>
        <taxon>Bacteria</taxon>
        <taxon>Pseudomonadati</taxon>
        <taxon>Calditrichota</taxon>
        <taxon>Calditrichia</taxon>
        <taxon>Calditrichales</taxon>
        <taxon>Calditrichaceae</taxon>
        <taxon>Caldithrix</taxon>
    </lineage>
</organism>
<dbReference type="PIRSF" id="PIRSF001359">
    <property type="entry name" value="F_bP_aldolase_II"/>
    <property type="match status" value="1"/>
</dbReference>
<protein>
    <submittedName>
        <fullName evidence="3">Class II fructose-bisphosphate aldolase</fullName>
    </submittedName>
</protein>
<evidence type="ECO:0000256" key="1">
    <source>
        <dbReference type="PIRSR" id="PIRSR001359-1"/>
    </source>
</evidence>
<dbReference type="GO" id="GO:0005975">
    <property type="term" value="P:carbohydrate metabolic process"/>
    <property type="evidence" value="ECO:0007669"/>
    <property type="project" value="InterPro"/>
</dbReference>
<feature type="active site" description="Proton donor" evidence="1">
    <location>
        <position position="110"/>
    </location>
</feature>